<sequence length="77" mass="8500">MNNSKSKKIINYDPQSDVLYLGAGKGKEEEFVEVSPGVNVELDEHGQVLGVEILNASRMFKSVIKSFQKQTIGSTIK</sequence>
<dbReference type="Proteomes" id="UP000177810">
    <property type="component" value="Unassembled WGS sequence"/>
</dbReference>
<dbReference type="InterPro" id="IPR019270">
    <property type="entry name" value="DUF2283"/>
</dbReference>
<reference evidence="1 2" key="1">
    <citation type="journal article" date="2016" name="Nat. Commun.">
        <title>Thousands of microbial genomes shed light on interconnected biogeochemical processes in an aquifer system.</title>
        <authorList>
            <person name="Anantharaman K."/>
            <person name="Brown C.T."/>
            <person name="Hug L.A."/>
            <person name="Sharon I."/>
            <person name="Castelle C.J."/>
            <person name="Probst A.J."/>
            <person name="Thomas B.C."/>
            <person name="Singh A."/>
            <person name="Wilkins M.J."/>
            <person name="Karaoz U."/>
            <person name="Brodie E.L."/>
            <person name="Williams K.H."/>
            <person name="Hubbard S.S."/>
            <person name="Banfield J.F."/>
        </authorList>
    </citation>
    <scope>NUCLEOTIDE SEQUENCE [LARGE SCALE GENOMIC DNA]</scope>
</reference>
<name>A0A1G2F4I6_9BACT</name>
<dbReference type="PANTHER" id="PTHR37029:SF1">
    <property type="entry name" value="SSR1768 PROTEIN"/>
    <property type="match status" value="1"/>
</dbReference>
<proteinExistence type="predicted"/>
<dbReference type="AlphaFoldDB" id="A0A1G2F4I6"/>
<dbReference type="Pfam" id="PF10049">
    <property type="entry name" value="DUF2283"/>
    <property type="match status" value="1"/>
</dbReference>
<comment type="caution">
    <text evidence="1">The sequence shown here is derived from an EMBL/GenBank/DDBJ whole genome shotgun (WGS) entry which is preliminary data.</text>
</comment>
<dbReference type="PANTHER" id="PTHR37029">
    <property type="entry name" value="SSR1768 PROTEIN"/>
    <property type="match status" value="1"/>
</dbReference>
<accession>A0A1G2F4I6</accession>
<organism evidence="1 2">
    <name type="scientific">Candidatus Portnoybacteria bacterium RBG_13_40_8</name>
    <dbReference type="NCBI Taxonomy" id="1801990"/>
    <lineage>
        <taxon>Bacteria</taxon>
        <taxon>Candidatus Portnoyibacteriota</taxon>
    </lineage>
</organism>
<evidence type="ECO:0008006" key="3">
    <source>
        <dbReference type="Google" id="ProtNLM"/>
    </source>
</evidence>
<gene>
    <name evidence="1" type="ORF">A2V69_03635</name>
</gene>
<protein>
    <recommendedName>
        <fullName evidence="3">DUF2283 domain-containing protein</fullName>
    </recommendedName>
</protein>
<dbReference type="STRING" id="1801990.A2V69_03635"/>
<evidence type="ECO:0000313" key="1">
    <source>
        <dbReference type="EMBL" id="OGZ32986.1"/>
    </source>
</evidence>
<evidence type="ECO:0000313" key="2">
    <source>
        <dbReference type="Proteomes" id="UP000177810"/>
    </source>
</evidence>
<dbReference type="EMBL" id="MHMT01000009">
    <property type="protein sequence ID" value="OGZ32986.1"/>
    <property type="molecule type" value="Genomic_DNA"/>
</dbReference>